<evidence type="ECO:0000313" key="2">
    <source>
        <dbReference type="Proteomes" id="UP001218034"/>
    </source>
</evidence>
<organism evidence="1 2">
    <name type="scientific">Candidatus Nanohalococcus occultus</name>
    <dbReference type="NCBI Taxonomy" id="2978047"/>
    <lineage>
        <taxon>Archaea</taxon>
        <taxon>Candidatus Nanohalarchaeota</taxon>
        <taxon>Candidatus Nanohalarchaeota incertae sedis</taxon>
        <taxon>Candidatus Nanohalococcus</taxon>
    </lineage>
</organism>
<proteinExistence type="predicted"/>
<name>A0ABY8CGA8_9ARCH</name>
<accession>A0ABY8CGA8</accession>
<reference evidence="1 2" key="1">
    <citation type="submission" date="2022-09" db="EMBL/GenBank/DDBJ databases">
        <title>Xylan utilization by haloarchaea-nanohaloarchaea associations.</title>
        <authorList>
            <person name="Yakimov M."/>
        </authorList>
    </citation>
    <scope>NUCLEOTIDE SEQUENCE [LARGE SCALE GENOMIC DNA]</scope>
    <source>
        <strain evidence="1 2">SVXNc</strain>
    </source>
</reference>
<dbReference type="Proteomes" id="UP001218034">
    <property type="component" value="Chromosome"/>
</dbReference>
<sequence length="108" mass="12396">MQSESVIFGSWDNHGNKMNLRLSAQNSQKVDEDVQLVFKHGNKQIKSVEQPSDLKYIIKYTLLRDIDGFTVEKATEAIELFNKHYSDDIDPEAALKGWKVKGKILDQE</sequence>
<keyword evidence="2" id="KW-1185">Reference proteome</keyword>
<protein>
    <submittedName>
        <fullName evidence="1">Uncharacterized protein</fullName>
    </submittedName>
</protein>
<dbReference type="EMBL" id="CP104395">
    <property type="protein sequence ID" value="WEL19510.1"/>
    <property type="molecule type" value="Genomic_DNA"/>
</dbReference>
<evidence type="ECO:0000313" key="1">
    <source>
        <dbReference type="EMBL" id="WEL19510.1"/>
    </source>
</evidence>
<gene>
    <name evidence="1" type="ORF">SVXNc_0490</name>
</gene>